<name>A0A517T1D8_9BACT</name>
<keyword evidence="1 3" id="KW-0479">Metal-binding</keyword>
<keyword evidence="3" id="KW-0349">Heme</keyword>
<dbReference type="Gene3D" id="2.60.120.200">
    <property type="match status" value="1"/>
</dbReference>
<evidence type="ECO:0000256" key="2">
    <source>
        <dbReference type="ARBA" id="ARBA00023004"/>
    </source>
</evidence>
<evidence type="ECO:0000313" key="7">
    <source>
        <dbReference type="Proteomes" id="UP000315003"/>
    </source>
</evidence>
<evidence type="ECO:0000313" key="6">
    <source>
        <dbReference type="EMBL" id="QDT62172.1"/>
    </source>
</evidence>
<dbReference type="PANTHER" id="PTHR35889:SF3">
    <property type="entry name" value="F-BOX DOMAIN-CONTAINING PROTEIN"/>
    <property type="match status" value="1"/>
</dbReference>
<dbReference type="InterPro" id="IPR011429">
    <property type="entry name" value="Cyt_c_Planctomycete-type"/>
</dbReference>
<dbReference type="InterPro" id="IPR013320">
    <property type="entry name" value="ConA-like_dom_sf"/>
</dbReference>
<dbReference type="Pfam" id="PF07583">
    <property type="entry name" value="PSCyt2"/>
    <property type="match status" value="1"/>
</dbReference>
<dbReference type="InterPro" id="IPR022655">
    <property type="entry name" value="DUF1553"/>
</dbReference>
<dbReference type="Pfam" id="PF07587">
    <property type="entry name" value="PSD1"/>
    <property type="match status" value="1"/>
</dbReference>
<dbReference type="Proteomes" id="UP000315003">
    <property type="component" value="Chromosome"/>
</dbReference>
<dbReference type="InterPro" id="IPR011444">
    <property type="entry name" value="DUF1549"/>
</dbReference>
<dbReference type="PANTHER" id="PTHR35889">
    <property type="entry name" value="CYCLOINULO-OLIGOSACCHARIDE FRUCTANOTRANSFERASE-RELATED"/>
    <property type="match status" value="1"/>
</dbReference>
<dbReference type="InterPro" id="IPR009056">
    <property type="entry name" value="Cyt_c-like_dom"/>
</dbReference>
<keyword evidence="7" id="KW-1185">Reference proteome</keyword>
<dbReference type="AlphaFoldDB" id="A0A517T1D8"/>
<reference evidence="6 7" key="1">
    <citation type="submission" date="2019-02" db="EMBL/GenBank/DDBJ databases">
        <title>Deep-cultivation of Planctomycetes and their phenomic and genomic characterization uncovers novel biology.</title>
        <authorList>
            <person name="Wiegand S."/>
            <person name="Jogler M."/>
            <person name="Boedeker C."/>
            <person name="Pinto D."/>
            <person name="Vollmers J."/>
            <person name="Rivas-Marin E."/>
            <person name="Kohn T."/>
            <person name="Peeters S.H."/>
            <person name="Heuer A."/>
            <person name="Rast P."/>
            <person name="Oberbeckmann S."/>
            <person name="Bunk B."/>
            <person name="Jeske O."/>
            <person name="Meyerdierks A."/>
            <person name="Storesund J.E."/>
            <person name="Kallscheuer N."/>
            <person name="Luecker S."/>
            <person name="Lage O.M."/>
            <person name="Pohl T."/>
            <person name="Merkel B.J."/>
            <person name="Hornburger P."/>
            <person name="Mueller R.-W."/>
            <person name="Bruemmer F."/>
            <person name="Labrenz M."/>
            <person name="Spormann A.M."/>
            <person name="Op den Camp H."/>
            <person name="Overmann J."/>
            <person name="Amann R."/>
            <person name="Jetten M.S.M."/>
            <person name="Mascher T."/>
            <person name="Medema M.H."/>
            <person name="Devos D.P."/>
            <person name="Kaster A.-K."/>
            <person name="Ovreas L."/>
            <person name="Rohde M."/>
            <person name="Galperin M.Y."/>
            <person name="Jogler C."/>
        </authorList>
    </citation>
    <scope>NUCLEOTIDE SEQUENCE [LARGE SCALE GENOMIC DNA]</scope>
    <source>
        <strain evidence="6 7">SV_7m_r</strain>
    </source>
</reference>
<proteinExistence type="predicted"/>
<dbReference type="Pfam" id="PF07635">
    <property type="entry name" value="PSCyt1"/>
    <property type="match status" value="1"/>
</dbReference>
<protein>
    <submittedName>
        <fullName evidence="6">Planctomycete cytochrome C</fullName>
    </submittedName>
</protein>
<dbReference type="PROSITE" id="PS51007">
    <property type="entry name" value="CYTC"/>
    <property type="match status" value="1"/>
</dbReference>
<evidence type="ECO:0000256" key="1">
    <source>
        <dbReference type="ARBA" id="ARBA00022723"/>
    </source>
</evidence>
<gene>
    <name evidence="6" type="ORF">SV7mr_47190</name>
</gene>
<feature type="compositionally biased region" description="Basic and acidic residues" evidence="4">
    <location>
        <begin position="461"/>
        <end position="471"/>
    </location>
</feature>
<dbReference type="Pfam" id="PF13385">
    <property type="entry name" value="Laminin_G_3"/>
    <property type="match status" value="1"/>
</dbReference>
<dbReference type="GO" id="GO:0046872">
    <property type="term" value="F:metal ion binding"/>
    <property type="evidence" value="ECO:0007669"/>
    <property type="project" value="UniProtKB-KW"/>
</dbReference>
<sequence length="1119" mass="124272">MLCVFASTGRMRVVASLGSELNLLATKGLMVKVKVNTWRSIAGLRKALAVMALTGAPVLLGEMLSAAEPGESAAKGSVDFNRDIRPILSDKCFLCHGPAESTREAELRLDKREDAVDAGAFEPGDAEASELIVRVLTDDPDSIMPPPGSNKQLTDREKQLLQDWVNQGAAYADHWSFVPAKMAAGKVTGNPVDHFVRKRLAATGLKPSPAADLRTLIRRVSLDLTGLPPTTDQVEAFLAAAKQHGRDVAYETLVDELLSSPAYGERMAVAWMDAARYGDTSVMHADGPRDMWPWRDWVINAYNKNMPFDQFTIEQIAGDLIPEATMEQKVASGFNRNHATSDEGGAFAEELRVEYVVDRVQTTSTVWLGLTMECGQCHDHKYDPISQNEYYQFFAYFNNTADPGMQTRNGNQSPVVEVFDQERQEKLAGLNQQVEDRQKGLDQYPATIGDQFAQWLEKHGKQEEALSKEAPSEEALSDEPSEPVADPTAGLACWLPMRDLKGNRRVDYVTGQVLQTVSGKPQVAKRGESEDQALKLDGRTRLEWSQQSPQLSHDKPWTTSAWIKWDGKSSGAVFSKMDVGNGYRGYDLWIQGSGIGTHFINQWPSNAIKVVSKGGLVKDKWQHVVVTYDGSMKAAGVAIYIDGESAEGAVEADTLTGTTHTDTAFRLAARSTGGNWSGEVDDIRLYERALSADEVGLAQQPIKDFLLASAADQRTELQTSILRSEYLQHHDGEYQKLVDQFAGLVKQRDGLIQKKTTSMIMQDNPANRMRMTYILERGQYDSPKKEKAIEPGVPAALPALPEGAPANRLGLAQWLTMPEHPLTSRVAVNRHWTMLFGEGLVRTVSDFGAQGTPPSHPELLDYLAVDFVDSGWDVKRMIRQMVLSQTYQQSSRVLPAHLEDDPQNIWLARSPRFRLQGEFIRDQALSISGLLTDSVGGPGVKPYQPPNIWNEVSLNGGLRYRMDDGDKLYRKSMYTYWKRSAPMPNMMIFDAPSREKCVVQRARTNTPLQALVTLNDPQFVEAARGLAERLIAHSDADEKRFDYAFQLATSRPATEKDLAVLAQLLEQQRQRFAKSKDLAEEFLKVGSSQRDNTIDPVEHAAWTVIAQIILNLDETLCRG</sequence>
<accession>A0A517T1D8</accession>
<dbReference type="SUPFAM" id="SSF49899">
    <property type="entry name" value="Concanavalin A-like lectins/glucanases"/>
    <property type="match status" value="1"/>
</dbReference>
<evidence type="ECO:0000259" key="5">
    <source>
        <dbReference type="PROSITE" id="PS51007"/>
    </source>
</evidence>
<evidence type="ECO:0000256" key="4">
    <source>
        <dbReference type="SAM" id="MobiDB-lite"/>
    </source>
</evidence>
<feature type="region of interest" description="Disordered" evidence="4">
    <location>
        <begin position="461"/>
        <end position="488"/>
    </location>
</feature>
<evidence type="ECO:0000256" key="3">
    <source>
        <dbReference type="PROSITE-ProRule" id="PRU00433"/>
    </source>
</evidence>
<feature type="domain" description="Cytochrome c" evidence="5">
    <location>
        <begin position="71"/>
        <end position="169"/>
    </location>
</feature>
<dbReference type="GO" id="GO:0009055">
    <property type="term" value="F:electron transfer activity"/>
    <property type="evidence" value="ECO:0007669"/>
    <property type="project" value="InterPro"/>
</dbReference>
<organism evidence="6 7">
    <name type="scientific">Stieleria bergensis</name>
    <dbReference type="NCBI Taxonomy" id="2528025"/>
    <lineage>
        <taxon>Bacteria</taxon>
        <taxon>Pseudomonadati</taxon>
        <taxon>Planctomycetota</taxon>
        <taxon>Planctomycetia</taxon>
        <taxon>Pirellulales</taxon>
        <taxon>Pirellulaceae</taxon>
        <taxon>Stieleria</taxon>
    </lineage>
</organism>
<dbReference type="EMBL" id="CP036272">
    <property type="protein sequence ID" value="QDT62172.1"/>
    <property type="molecule type" value="Genomic_DNA"/>
</dbReference>
<dbReference type="OrthoDB" id="127107at2"/>
<keyword evidence="2 3" id="KW-0408">Iron</keyword>
<dbReference type="GO" id="GO:0020037">
    <property type="term" value="F:heme binding"/>
    <property type="evidence" value="ECO:0007669"/>
    <property type="project" value="InterPro"/>
</dbReference>